<dbReference type="EMBL" id="PXYT01000073">
    <property type="protein sequence ID" value="PSR24588.1"/>
    <property type="molecule type" value="Genomic_DNA"/>
</dbReference>
<gene>
    <name evidence="1" type="ORF">C7B43_18625</name>
</gene>
<accession>A0A2T2WQS2</accession>
<organism evidence="1 2">
    <name type="scientific">Sulfobacillus benefaciens</name>
    <dbReference type="NCBI Taxonomy" id="453960"/>
    <lineage>
        <taxon>Bacteria</taxon>
        <taxon>Bacillati</taxon>
        <taxon>Bacillota</taxon>
        <taxon>Clostridia</taxon>
        <taxon>Eubacteriales</taxon>
        <taxon>Clostridiales Family XVII. Incertae Sedis</taxon>
        <taxon>Sulfobacillus</taxon>
    </lineage>
</organism>
<proteinExistence type="predicted"/>
<protein>
    <submittedName>
        <fullName evidence="1">Uncharacterized protein</fullName>
    </submittedName>
</protein>
<dbReference type="Proteomes" id="UP000242699">
    <property type="component" value="Unassembled WGS sequence"/>
</dbReference>
<evidence type="ECO:0000313" key="2">
    <source>
        <dbReference type="Proteomes" id="UP000242699"/>
    </source>
</evidence>
<name>A0A2T2WQS2_9FIRM</name>
<sequence>MKIFQPDIYFRVNPRNSQLWSVLHHLPEYAQRIKSDEDWDDIIEDFGFDVAIWIDEGNVHREDGTACKNLQPGDHGHLLLGS</sequence>
<evidence type="ECO:0000313" key="1">
    <source>
        <dbReference type="EMBL" id="PSR24588.1"/>
    </source>
</evidence>
<reference evidence="1 2" key="1">
    <citation type="journal article" date="2014" name="BMC Genomics">
        <title>Comparison of environmental and isolate Sulfobacillus genomes reveals diverse carbon, sulfur, nitrogen, and hydrogen metabolisms.</title>
        <authorList>
            <person name="Justice N.B."/>
            <person name="Norman A."/>
            <person name="Brown C.T."/>
            <person name="Singh A."/>
            <person name="Thomas B.C."/>
            <person name="Banfield J.F."/>
        </authorList>
    </citation>
    <scope>NUCLEOTIDE SEQUENCE [LARGE SCALE GENOMIC DNA]</scope>
    <source>
        <strain evidence="1">AMDSBA1</strain>
    </source>
</reference>
<dbReference type="AlphaFoldDB" id="A0A2T2WQS2"/>
<comment type="caution">
    <text evidence="1">The sequence shown here is derived from an EMBL/GenBank/DDBJ whole genome shotgun (WGS) entry which is preliminary data.</text>
</comment>